<dbReference type="InterPro" id="IPR000917">
    <property type="entry name" value="Sulfatase_N"/>
</dbReference>
<dbReference type="CDD" id="cd16027">
    <property type="entry name" value="SGSH"/>
    <property type="match status" value="1"/>
</dbReference>
<feature type="chain" id="PRO_5017583153" evidence="1">
    <location>
        <begin position="24"/>
        <end position="533"/>
    </location>
</feature>
<dbReference type="RefSeq" id="WP_086540259.1">
    <property type="nucleotide sequence ID" value="NZ_MSSW01000008.1"/>
</dbReference>
<evidence type="ECO:0000256" key="1">
    <source>
        <dbReference type="SAM" id="SignalP"/>
    </source>
</evidence>
<keyword evidence="1" id="KW-0732">Signal</keyword>
<dbReference type="InterPro" id="IPR052701">
    <property type="entry name" value="GAG_Ulvan_Degrading_Sulfatases"/>
</dbReference>
<protein>
    <submittedName>
        <fullName evidence="3">Putative sulfatase</fullName>
    </submittedName>
</protein>
<dbReference type="Gene3D" id="3.40.720.10">
    <property type="entry name" value="Alkaline Phosphatase, subunit A"/>
    <property type="match status" value="1"/>
</dbReference>
<dbReference type="AlphaFoldDB" id="A0A3E0DUU6"/>
<comment type="caution">
    <text evidence="3">The sequence shown here is derived from an EMBL/GenBank/DDBJ whole genome shotgun (WGS) entry which is preliminary data.</text>
</comment>
<accession>A0A3E0DUU6</accession>
<gene>
    <name evidence="3" type="ORF">C8N25_111135</name>
</gene>
<dbReference type="OrthoDB" id="9789742at2"/>
<dbReference type="PANTHER" id="PTHR43751">
    <property type="entry name" value="SULFATASE"/>
    <property type="match status" value="1"/>
</dbReference>
<dbReference type="PANTHER" id="PTHR43751:SF1">
    <property type="entry name" value="SULFATASE ATSG-RELATED"/>
    <property type="match status" value="1"/>
</dbReference>
<evidence type="ECO:0000313" key="4">
    <source>
        <dbReference type="Proteomes" id="UP000256405"/>
    </source>
</evidence>
<keyword evidence="4" id="KW-1185">Reference proteome</keyword>
<name>A0A3E0DUU6_9BACT</name>
<evidence type="ECO:0000313" key="3">
    <source>
        <dbReference type="EMBL" id="REG87156.1"/>
    </source>
</evidence>
<dbReference type="SUPFAM" id="SSF53649">
    <property type="entry name" value="Alkaline phosphatase-like"/>
    <property type="match status" value="1"/>
</dbReference>
<sequence length="533" mass="61193">MRLKIVFCFTLLLNLCIGFNLCAQNRPNILFAISDDQSFVHTSYAGSEFIKTPAFDRVAREGIYFSNFYAGSPGCAPSRSSIITGRHHWQNEQAGQHASAWLKKYVPFVDLLEKNGYSVARTGKGVGPFQYAESEADSLWREKDAAGDLHSDFKYTGKEDERFAKGISGTNYFKNFKFFVENVRKDKPFFFWFGGYEPHREYEKDSWKNTSKKLEDVTVPEFLPDNDEIRGDLLDYAIEIEWFDLHLQRMLEYLDEIGELENTIVIVTSDNGMPFPRAKANSYEYGVHVPFAIRYPKQFPGNRVIEDPLGFIDIAPTILEATNTSSKGMLPITGKSLLNLLSSSEGSVTTKGRAAYSGRERHSSSRYLNWGYPQRAIRKGDYLFIWNMKPERWPSGAPQKFSENDSLQLLPLYGLDEHNKYINESAYTDIDDSPTKTYLIENHKEELVLPYFDFAVEKRPEYELYNVEEDPSCLKNLSGIQLLKNIEGALKTELISELNKSNDPRVVGPNTELFDSYKRYSPIRKFPKPEKLK</sequence>
<feature type="domain" description="Sulfatase N-terminal" evidence="2">
    <location>
        <begin position="27"/>
        <end position="323"/>
    </location>
</feature>
<organism evidence="3 4">
    <name type="scientific">Algoriphagus antarcticus</name>
    <dbReference type="NCBI Taxonomy" id="238540"/>
    <lineage>
        <taxon>Bacteria</taxon>
        <taxon>Pseudomonadati</taxon>
        <taxon>Bacteroidota</taxon>
        <taxon>Cytophagia</taxon>
        <taxon>Cytophagales</taxon>
        <taxon>Cyclobacteriaceae</taxon>
        <taxon>Algoriphagus</taxon>
    </lineage>
</organism>
<reference evidence="3 4" key="1">
    <citation type="submission" date="2018-08" db="EMBL/GenBank/DDBJ databases">
        <title>Genomic Encyclopedia of Archaeal and Bacterial Type Strains, Phase II (KMG-II): from individual species to whole genera.</title>
        <authorList>
            <person name="Goeker M."/>
        </authorList>
    </citation>
    <scope>NUCLEOTIDE SEQUENCE [LARGE SCALE GENOMIC DNA]</scope>
    <source>
        <strain evidence="3 4">DSM 15986</strain>
    </source>
</reference>
<dbReference type="EMBL" id="QUNF01000011">
    <property type="protein sequence ID" value="REG87156.1"/>
    <property type="molecule type" value="Genomic_DNA"/>
</dbReference>
<evidence type="ECO:0000259" key="2">
    <source>
        <dbReference type="Pfam" id="PF00884"/>
    </source>
</evidence>
<feature type="signal peptide" evidence="1">
    <location>
        <begin position="1"/>
        <end position="23"/>
    </location>
</feature>
<proteinExistence type="predicted"/>
<dbReference type="Proteomes" id="UP000256405">
    <property type="component" value="Unassembled WGS sequence"/>
</dbReference>
<dbReference type="InterPro" id="IPR017850">
    <property type="entry name" value="Alkaline_phosphatase_core_sf"/>
</dbReference>
<dbReference type="Pfam" id="PF00884">
    <property type="entry name" value="Sulfatase"/>
    <property type="match status" value="1"/>
</dbReference>